<organism evidence="1 2">
    <name type="scientific">Actinospica durhamensis</name>
    <dbReference type="NCBI Taxonomy" id="1508375"/>
    <lineage>
        <taxon>Bacteria</taxon>
        <taxon>Bacillati</taxon>
        <taxon>Actinomycetota</taxon>
        <taxon>Actinomycetes</taxon>
        <taxon>Catenulisporales</taxon>
        <taxon>Actinospicaceae</taxon>
        <taxon>Actinospica</taxon>
    </lineage>
</organism>
<dbReference type="GO" id="GO:0016791">
    <property type="term" value="F:phosphatase activity"/>
    <property type="evidence" value="ECO:0007669"/>
    <property type="project" value="TreeGrafter"/>
</dbReference>
<dbReference type="Pfam" id="PF00300">
    <property type="entry name" value="His_Phos_1"/>
    <property type="match status" value="1"/>
</dbReference>
<dbReference type="InterPro" id="IPR029033">
    <property type="entry name" value="His_PPase_superfam"/>
</dbReference>
<comment type="caution">
    <text evidence="1">The sequence shown here is derived from an EMBL/GenBank/DDBJ whole genome shotgun (WGS) entry which is preliminary data.</text>
</comment>
<dbReference type="SMART" id="SM00855">
    <property type="entry name" value="PGAM"/>
    <property type="match status" value="1"/>
</dbReference>
<dbReference type="InterPro" id="IPR050275">
    <property type="entry name" value="PGM_Phosphatase"/>
</dbReference>
<dbReference type="Proteomes" id="UP000675781">
    <property type="component" value="Unassembled WGS sequence"/>
</dbReference>
<dbReference type="EMBL" id="JAGSOG010000772">
    <property type="protein sequence ID" value="MBR7839915.1"/>
    <property type="molecule type" value="Genomic_DNA"/>
</dbReference>
<evidence type="ECO:0000313" key="2">
    <source>
        <dbReference type="Proteomes" id="UP000675781"/>
    </source>
</evidence>
<keyword evidence="2" id="KW-1185">Reference proteome</keyword>
<dbReference type="Gene3D" id="3.40.50.1240">
    <property type="entry name" value="Phosphoglycerate mutase-like"/>
    <property type="match status" value="1"/>
</dbReference>
<proteinExistence type="predicted"/>
<dbReference type="GO" id="GO:0005737">
    <property type="term" value="C:cytoplasm"/>
    <property type="evidence" value="ECO:0007669"/>
    <property type="project" value="TreeGrafter"/>
</dbReference>
<protein>
    <submittedName>
        <fullName evidence="1">Histidine phosphatase family protein</fullName>
    </submittedName>
</protein>
<name>A0A941EX92_9ACTN</name>
<dbReference type="SUPFAM" id="SSF53254">
    <property type="entry name" value="Phosphoglycerate mutase-like"/>
    <property type="match status" value="1"/>
</dbReference>
<gene>
    <name evidence="1" type="ORF">KDL01_42170</name>
</gene>
<dbReference type="PANTHER" id="PTHR48100:SF1">
    <property type="entry name" value="HISTIDINE PHOSPHATASE FAMILY PROTEIN-RELATED"/>
    <property type="match status" value="1"/>
</dbReference>
<dbReference type="AlphaFoldDB" id="A0A941EX92"/>
<dbReference type="CDD" id="cd07067">
    <property type="entry name" value="HP_PGM_like"/>
    <property type="match status" value="1"/>
</dbReference>
<sequence length="135" mass="15031">MPTTRILLIRHADSHHKADAVNAGPRTCRGLTDLGRTQAANLRTRLATEQHTDSPVYSSVIPRALETARILTDHPVTQDCGLCTYHLPDWADGMTWQQIRAQHARPDGGLYHPFQDGNESWAELVIRAAKTLTTL</sequence>
<evidence type="ECO:0000313" key="1">
    <source>
        <dbReference type="EMBL" id="MBR7839915.1"/>
    </source>
</evidence>
<dbReference type="RefSeq" id="WP_212534300.1">
    <property type="nucleotide sequence ID" value="NZ_JAGSOG010000772.1"/>
</dbReference>
<feature type="non-terminal residue" evidence="1">
    <location>
        <position position="135"/>
    </location>
</feature>
<accession>A0A941EX92</accession>
<reference evidence="1" key="1">
    <citation type="submission" date="2021-04" db="EMBL/GenBank/DDBJ databases">
        <title>Genome based classification of Actinospica acidithermotolerans sp. nov., an actinobacterium isolated from an Indonesian hot spring.</title>
        <authorList>
            <person name="Kusuma A.B."/>
            <person name="Putra K.E."/>
            <person name="Nafisah S."/>
            <person name="Loh J."/>
            <person name="Nouioui I."/>
            <person name="Goodfellow M."/>
        </authorList>
    </citation>
    <scope>NUCLEOTIDE SEQUENCE</scope>
    <source>
        <strain evidence="1">CSCA 57</strain>
    </source>
</reference>
<dbReference type="InterPro" id="IPR013078">
    <property type="entry name" value="His_Pase_superF_clade-1"/>
</dbReference>
<dbReference type="PANTHER" id="PTHR48100">
    <property type="entry name" value="BROAD-SPECIFICITY PHOSPHATASE YOR283W-RELATED"/>
    <property type="match status" value="1"/>
</dbReference>